<evidence type="ECO:0000256" key="8">
    <source>
        <dbReference type="ARBA" id="ARBA00023180"/>
    </source>
</evidence>
<feature type="signal peptide" evidence="10">
    <location>
        <begin position="1"/>
        <end position="16"/>
    </location>
</feature>
<sequence length="260" mass="28362">MLRLFTFAFLVIWVRCHPAFDNPSCTVDQFRCDSGHCTPLVGRCNGVNDCPDGSDEYGCGYLLCEEPEWFRCPDNRCINGALVCDGRRDCFGGEDEARCGIRFALRSGSCGKRQFACVNKRCIPARQICDGVADCGDGSDETLGCLLLIPPSAIYRSRLNGSGIRPTTPRDDLWTVKDEAKQKHVPCVSIAYQTGAPDGNGQSSRLTFGQIPTHTHTLLQQVRDPAKSPGARKVGCTGDKVAAKMNGEDGLESFFRPLSV</sequence>
<accession>B0XLQ0</accession>
<dbReference type="InterPro" id="IPR051221">
    <property type="entry name" value="LDLR-related"/>
</dbReference>
<keyword evidence="8" id="KW-0325">Glycoprotein</keyword>
<dbReference type="AlphaFoldDB" id="B0XLQ0"/>
<dbReference type="InterPro" id="IPR036055">
    <property type="entry name" value="LDL_receptor-like_sf"/>
</dbReference>
<feature type="disulfide bond" evidence="9">
    <location>
        <begin position="84"/>
        <end position="99"/>
    </location>
</feature>
<dbReference type="FunFam" id="4.10.400.10:FF:000011">
    <property type="entry name" value="Low-density lipoprotein receptor-related protein 1"/>
    <property type="match status" value="1"/>
</dbReference>
<evidence type="ECO:0000256" key="7">
    <source>
        <dbReference type="ARBA" id="ARBA00023170"/>
    </source>
</evidence>
<dbReference type="CDD" id="cd00112">
    <property type="entry name" value="LDLa"/>
    <property type="match status" value="3"/>
</dbReference>
<keyword evidence="5" id="KW-0472">Membrane</keyword>
<dbReference type="InParanoid" id="B0XLQ0"/>
<proteinExistence type="predicted"/>
<evidence type="ECO:0000256" key="9">
    <source>
        <dbReference type="PROSITE-ProRule" id="PRU00124"/>
    </source>
</evidence>
<dbReference type="VEuPathDB" id="VectorBase:CQUJHB000797"/>
<dbReference type="GO" id="GO:0005886">
    <property type="term" value="C:plasma membrane"/>
    <property type="evidence" value="ECO:0007669"/>
    <property type="project" value="TreeGrafter"/>
</dbReference>
<dbReference type="InterPro" id="IPR002172">
    <property type="entry name" value="LDrepeatLR_classA_rpt"/>
</dbReference>
<feature type="disulfide bond" evidence="9">
    <location>
        <begin position="25"/>
        <end position="37"/>
    </location>
</feature>
<feature type="disulfide bond" evidence="9">
    <location>
        <begin position="110"/>
        <end position="122"/>
    </location>
</feature>
<dbReference type="PROSITE" id="PS01209">
    <property type="entry name" value="LDLRA_1"/>
    <property type="match status" value="1"/>
</dbReference>
<feature type="disulfide bond" evidence="9">
    <location>
        <begin position="32"/>
        <end position="50"/>
    </location>
</feature>
<dbReference type="SMART" id="SM00192">
    <property type="entry name" value="LDLa"/>
    <property type="match status" value="3"/>
</dbReference>
<dbReference type="GO" id="GO:0043235">
    <property type="term" value="C:receptor complex"/>
    <property type="evidence" value="ECO:0007669"/>
    <property type="project" value="TreeGrafter"/>
</dbReference>
<dbReference type="Gene3D" id="4.10.400.10">
    <property type="entry name" value="Low-density Lipoprotein Receptor"/>
    <property type="match status" value="3"/>
</dbReference>
<evidence type="ECO:0000256" key="3">
    <source>
        <dbReference type="ARBA" id="ARBA00022737"/>
    </source>
</evidence>
<feature type="disulfide bond" evidence="9">
    <location>
        <begin position="117"/>
        <end position="135"/>
    </location>
</feature>
<name>B0XLQ0_CULQU</name>
<dbReference type="KEGG" id="cqu:CpipJ_CPIJ020279"/>
<dbReference type="EnsemblMetazoa" id="CPIJ020279-RA">
    <property type="protein sequence ID" value="CPIJ020279-PA"/>
    <property type="gene ID" value="CPIJ020279"/>
</dbReference>
<dbReference type="PRINTS" id="PR00261">
    <property type="entry name" value="LDLRECEPTOR"/>
</dbReference>
<dbReference type="FunFam" id="4.10.400.10:FF:000065">
    <property type="entry name" value="Transmembrane protease serine 7"/>
    <property type="match status" value="1"/>
</dbReference>
<evidence type="ECO:0000256" key="6">
    <source>
        <dbReference type="ARBA" id="ARBA00023157"/>
    </source>
</evidence>
<dbReference type="SUPFAM" id="SSF57424">
    <property type="entry name" value="LDL receptor-like module"/>
    <property type="match status" value="3"/>
</dbReference>
<reference evidence="12" key="2">
    <citation type="submission" date="2021-02" db="UniProtKB">
        <authorList>
            <consortium name="EnsemblMetazoa"/>
        </authorList>
    </citation>
    <scope>IDENTIFICATION</scope>
    <source>
        <strain evidence="12">JHB</strain>
    </source>
</reference>
<dbReference type="HOGENOM" id="CLU_1070620_0_0_1"/>
<comment type="caution">
    <text evidence="9">Lacks conserved residue(s) required for the propagation of feature annotation.</text>
</comment>
<evidence type="ECO:0000256" key="10">
    <source>
        <dbReference type="SAM" id="SignalP"/>
    </source>
</evidence>
<feature type="chain" id="PRO_5011409524" evidence="10">
    <location>
        <begin position="17"/>
        <end position="260"/>
    </location>
</feature>
<evidence type="ECO:0000313" key="13">
    <source>
        <dbReference type="Proteomes" id="UP000002320"/>
    </source>
</evidence>
<keyword evidence="7 11" id="KW-0675">Receptor</keyword>
<dbReference type="STRING" id="7176.B0XLQ0"/>
<evidence type="ECO:0000256" key="1">
    <source>
        <dbReference type="ARBA" id="ARBA00004167"/>
    </source>
</evidence>
<reference evidence="11" key="1">
    <citation type="submission" date="2007-03" db="EMBL/GenBank/DDBJ databases">
        <title>Annotation of Culex pipiens quinquefasciatus.</title>
        <authorList>
            <consortium name="The Broad Institute Genome Sequencing Platform"/>
            <person name="Atkinson P.W."/>
            <person name="Hemingway J."/>
            <person name="Christensen B.M."/>
            <person name="Higgs S."/>
            <person name="Kodira C."/>
            <person name="Hannick L."/>
            <person name="Megy K."/>
            <person name="O'Leary S."/>
            <person name="Pearson M."/>
            <person name="Haas B.J."/>
            <person name="Mauceli E."/>
            <person name="Wortman J.R."/>
            <person name="Lee N.H."/>
            <person name="Guigo R."/>
            <person name="Stanke M."/>
            <person name="Alvarado L."/>
            <person name="Amedeo P."/>
            <person name="Antoine C.H."/>
            <person name="Arensburger P."/>
            <person name="Bidwell S.L."/>
            <person name="Crawford M."/>
            <person name="Camaro F."/>
            <person name="Devon K."/>
            <person name="Engels R."/>
            <person name="Hammond M."/>
            <person name="Howarth C."/>
            <person name="Koehrsen M."/>
            <person name="Lawson D."/>
            <person name="Montgomery P."/>
            <person name="Nene V."/>
            <person name="Nusbaum C."/>
            <person name="Puiu D."/>
            <person name="Romero-Severson J."/>
            <person name="Severson D.W."/>
            <person name="Shumway M."/>
            <person name="Sisk P."/>
            <person name="Stolte C."/>
            <person name="Zeng Q."/>
            <person name="Eisenstadt E."/>
            <person name="Fraser-Liggett C."/>
            <person name="Strausberg R."/>
            <person name="Galagan J."/>
            <person name="Birren B."/>
            <person name="Collins F.H."/>
        </authorList>
    </citation>
    <scope>NUCLEOTIDE SEQUENCE [LARGE SCALE GENOMIC DNA]</scope>
    <source>
        <strain evidence="11">JHB</strain>
    </source>
</reference>
<keyword evidence="2" id="KW-0812">Transmembrane</keyword>
<dbReference type="eggNOG" id="KOG1215">
    <property type="taxonomic scope" value="Eukaryota"/>
</dbReference>
<comment type="subcellular location">
    <subcellularLocation>
        <location evidence="1">Membrane</location>
        <topology evidence="1">Single-pass membrane protein</topology>
    </subcellularLocation>
</comment>
<evidence type="ECO:0000256" key="2">
    <source>
        <dbReference type="ARBA" id="ARBA00022692"/>
    </source>
</evidence>
<protein>
    <submittedName>
        <fullName evidence="11 12">Low-density lipoprotein receptor</fullName>
    </submittedName>
</protein>
<keyword evidence="13" id="KW-1185">Reference proteome</keyword>
<keyword evidence="10" id="KW-0732">Signal</keyword>
<dbReference type="Pfam" id="PF00057">
    <property type="entry name" value="Ldl_recept_a"/>
    <property type="match status" value="3"/>
</dbReference>
<dbReference type="InterPro" id="IPR023415">
    <property type="entry name" value="LDLR_class-A_CS"/>
</dbReference>
<dbReference type="VEuPathDB" id="VectorBase:CPIJ020279"/>
<keyword evidence="6 9" id="KW-1015">Disulfide bond</keyword>
<dbReference type="PANTHER" id="PTHR22722">
    <property type="entry name" value="LOW-DENSITY LIPOPROTEIN RECEPTOR-RELATED PROTEIN 2-RELATED"/>
    <property type="match status" value="1"/>
</dbReference>
<evidence type="ECO:0000313" key="11">
    <source>
        <dbReference type="EMBL" id="EDS34678.1"/>
    </source>
</evidence>
<evidence type="ECO:0000256" key="5">
    <source>
        <dbReference type="ARBA" id="ARBA00023136"/>
    </source>
</evidence>
<dbReference type="OrthoDB" id="7738281at2759"/>
<organism>
    <name type="scientific">Culex quinquefasciatus</name>
    <name type="common">Southern house mosquito</name>
    <name type="synonym">Culex pungens</name>
    <dbReference type="NCBI Taxonomy" id="7176"/>
    <lineage>
        <taxon>Eukaryota</taxon>
        <taxon>Metazoa</taxon>
        <taxon>Ecdysozoa</taxon>
        <taxon>Arthropoda</taxon>
        <taxon>Hexapoda</taxon>
        <taxon>Insecta</taxon>
        <taxon>Pterygota</taxon>
        <taxon>Neoptera</taxon>
        <taxon>Endopterygota</taxon>
        <taxon>Diptera</taxon>
        <taxon>Nematocera</taxon>
        <taxon>Culicoidea</taxon>
        <taxon>Culicidae</taxon>
        <taxon>Culicinae</taxon>
        <taxon>Culicini</taxon>
        <taxon>Culex</taxon>
        <taxon>Culex</taxon>
    </lineage>
</organism>
<evidence type="ECO:0000313" key="12">
    <source>
        <dbReference type="EnsemblMetazoa" id="CPIJ020279-PA"/>
    </source>
</evidence>
<feature type="disulfide bond" evidence="9">
    <location>
        <begin position="72"/>
        <end position="90"/>
    </location>
</feature>
<keyword evidence="11" id="KW-0449">Lipoprotein</keyword>
<keyword evidence="3" id="KW-0677">Repeat</keyword>
<gene>
    <name evidence="12" type="primary">6054698</name>
    <name evidence="11" type="ORF">CpipJ_CPIJ020279</name>
</gene>
<dbReference type="Proteomes" id="UP000002320">
    <property type="component" value="Unassembled WGS sequence"/>
</dbReference>
<dbReference type="PROSITE" id="PS50068">
    <property type="entry name" value="LDLRA_2"/>
    <property type="match status" value="3"/>
</dbReference>
<dbReference type="EMBL" id="DS234635">
    <property type="protein sequence ID" value="EDS34678.1"/>
    <property type="molecule type" value="Genomic_DNA"/>
</dbReference>
<evidence type="ECO:0000256" key="4">
    <source>
        <dbReference type="ARBA" id="ARBA00022989"/>
    </source>
</evidence>
<keyword evidence="4" id="KW-1133">Transmembrane helix</keyword>
<feature type="disulfide bond" evidence="9">
    <location>
        <begin position="44"/>
        <end position="59"/>
    </location>
</feature>